<dbReference type="SUPFAM" id="SSF53098">
    <property type="entry name" value="Ribonuclease H-like"/>
    <property type="match status" value="1"/>
</dbReference>
<dbReference type="PANTHER" id="PTHR33627">
    <property type="entry name" value="TRANSPOSASE"/>
    <property type="match status" value="1"/>
</dbReference>
<sequence length="481" mass="53027">MTKRLPCPPAPGPLEGYAARFDGLFETLAQRRGFREYLAGLLLPRDRNKTLTCLAGAEPVVGAQHAAVQRLQFFLSESTWDHEQVNARRLELLLADPATAPHGRGVLVVDDSGDRKDGSATAHVGKQYLGSVGKIDRGVVTVTTCWADEHVYYPLHAVPYTPAHHFPGGKNDPGFRTKLQIGAALACHAAEVGVSFRAVVADCAYGDHTCFRAELWDAHLPFVMALKRGHGTWQYKDAFRPVDAARELAWHGPEEPGDWQPVTRTFRDGRTATWWAADAQLGWWGPDGVVRLVVATTDPATLPETSTWYLATNLPRPGSPREQLSRHAAADLTEVVRLYGLRHWVEQSYKQVKDELGWADFQVRSDTAIRRHQTLVNCAFSFCWNTWFAPLTPTPAAPEAEPDTPSGTAERGRTRVPAAPAGLLAPGHPGRPWLADALGHAATLLAGMVDERPARRTPSPPQRRHHRQTSRPLPPGLTNHR</sequence>
<dbReference type="InterPro" id="IPR039365">
    <property type="entry name" value="IS701-like"/>
</dbReference>
<accession>A0AAU2VFN6</accession>
<dbReference type="NCBIfam" id="NF033540">
    <property type="entry name" value="transpos_IS701"/>
    <property type="match status" value="1"/>
</dbReference>
<feature type="domain" description="Transposase IS701-like DDE" evidence="2">
    <location>
        <begin position="24"/>
        <end position="244"/>
    </location>
</feature>
<dbReference type="EMBL" id="CP108318">
    <property type="protein sequence ID" value="WTW66162.1"/>
    <property type="molecule type" value="Genomic_DNA"/>
</dbReference>
<name>A0AAU2VFN6_9ACTN</name>
<dbReference type="Pfam" id="PF13546">
    <property type="entry name" value="DDE_5"/>
    <property type="match status" value="1"/>
</dbReference>
<evidence type="ECO:0000256" key="1">
    <source>
        <dbReference type="SAM" id="MobiDB-lite"/>
    </source>
</evidence>
<organism evidence="3">
    <name type="scientific">Streptomyces sp. NBC_00003</name>
    <dbReference type="NCBI Taxonomy" id="2903608"/>
    <lineage>
        <taxon>Bacteria</taxon>
        <taxon>Bacillati</taxon>
        <taxon>Actinomycetota</taxon>
        <taxon>Actinomycetes</taxon>
        <taxon>Kitasatosporales</taxon>
        <taxon>Streptomycetaceae</taxon>
        <taxon>Streptomyces</taxon>
    </lineage>
</organism>
<feature type="region of interest" description="Disordered" evidence="1">
    <location>
        <begin position="446"/>
        <end position="481"/>
    </location>
</feature>
<protein>
    <submittedName>
        <fullName evidence="3">IS701 family transposase</fullName>
    </submittedName>
</protein>
<evidence type="ECO:0000313" key="3">
    <source>
        <dbReference type="EMBL" id="WTW66162.1"/>
    </source>
</evidence>
<dbReference type="AlphaFoldDB" id="A0AAU2VFN6"/>
<proteinExistence type="predicted"/>
<feature type="region of interest" description="Disordered" evidence="1">
    <location>
        <begin position="394"/>
        <end position="413"/>
    </location>
</feature>
<dbReference type="PANTHER" id="PTHR33627:SF1">
    <property type="entry name" value="TRANSPOSASE"/>
    <property type="match status" value="1"/>
</dbReference>
<evidence type="ECO:0000259" key="2">
    <source>
        <dbReference type="Pfam" id="PF13546"/>
    </source>
</evidence>
<dbReference type="InterPro" id="IPR012337">
    <property type="entry name" value="RNaseH-like_sf"/>
</dbReference>
<dbReference type="InterPro" id="IPR038721">
    <property type="entry name" value="IS701-like_DDE_dom"/>
</dbReference>
<gene>
    <name evidence="3" type="ORF">OG549_39140</name>
</gene>
<reference evidence="3" key="1">
    <citation type="submission" date="2022-10" db="EMBL/GenBank/DDBJ databases">
        <title>The complete genomes of actinobacterial strains from the NBC collection.</title>
        <authorList>
            <person name="Joergensen T.S."/>
            <person name="Alvarez Arevalo M."/>
            <person name="Sterndorff E.B."/>
            <person name="Faurdal D."/>
            <person name="Vuksanovic O."/>
            <person name="Mourched A.-S."/>
            <person name="Charusanti P."/>
            <person name="Shaw S."/>
            <person name="Blin K."/>
            <person name="Weber T."/>
        </authorList>
    </citation>
    <scope>NUCLEOTIDE SEQUENCE</scope>
    <source>
        <strain evidence="3">NBC_00003</strain>
    </source>
</reference>